<dbReference type="EMBL" id="JBEDUW010000005">
    <property type="protein sequence ID" value="KAK9927351.1"/>
    <property type="molecule type" value="Genomic_DNA"/>
</dbReference>
<feature type="compositionally biased region" description="Polar residues" evidence="1">
    <location>
        <begin position="83"/>
        <end position="93"/>
    </location>
</feature>
<feature type="region of interest" description="Disordered" evidence="1">
    <location>
        <begin position="83"/>
        <end position="111"/>
    </location>
</feature>
<organism evidence="2 3">
    <name type="scientific">Rubus argutus</name>
    <name type="common">Southern blackberry</name>
    <dbReference type="NCBI Taxonomy" id="59490"/>
    <lineage>
        <taxon>Eukaryota</taxon>
        <taxon>Viridiplantae</taxon>
        <taxon>Streptophyta</taxon>
        <taxon>Embryophyta</taxon>
        <taxon>Tracheophyta</taxon>
        <taxon>Spermatophyta</taxon>
        <taxon>Magnoliopsida</taxon>
        <taxon>eudicotyledons</taxon>
        <taxon>Gunneridae</taxon>
        <taxon>Pentapetalae</taxon>
        <taxon>rosids</taxon>
        <taxon>fabids</taxon>
        <taxon>Rosales</taxon>
        <taxon>Rosaceae</taxon>
        <taxon>Rosoideae</taxon>
        <taxon>Rosoideae incertae sedis</taxon>
        <taxon>Rubus</taxon>
    </lineage>
</organism>
<dbReference type="AlphaFoldDB" id="A0AAW1WTG8"/>
<reference evidence="2 3" key="1">
    <citation type="journal article" date="2023" name="G3 (Bethesda)">
        <title>A chromosome-length genome assembly and annotation of blackberry (Rubus argutus, cv. 'Hillquist').</title>
        <authorList>
            <person name="Bruna T."/>
            <person name="Aryal R."/>
            <person name="Dudchenko O."/>
            <person name="Sargent D.J."/>
            <person name="Mead D."/>
            <person name="Buti M."/>
            <person name="Cavallini A."/>
            <person name="Hytonen T."/>
            <person name="Andres J."/>
            <person name="Pham M."/>
            <person name="Weisz D."/>
            <person name="Mascagni F."/>
            <person name="Usai G."/>
            <person name="Natali L."/>
            <person name="Bassil N."/>
            <person name="Fernandez G.E."/>
            <person name="Lomsadze A."/>
            <person name="Armour M."/>
            <person name="Olukolu B."/>
            <person name="Poorten T."/>
            <person name="Britton C."/>
            <person name="Davik J."/>
            <person name="Ashrafi H."/>
            <person name="Aiden E.L."/>
            <person name="Borodovsky M."/>
            <person name="Worthington M."/>
        </authorList>
    </citation>
    <scope>NUCLEOTIDE SEQUENCE [LARGE SCALE GENOMIC DNA]</scope>
    <source>
        <strain evidence="2">PI 553951</strain>
    </source>
</reference>
<keyword evidence="3" id="KW-1185">Reference proteome</keyword>
<dbReference type="Proteomes" id="UP001457282">
    <property type="component" value="Unassembled WGS sequence"/>
</dbReference>
<sequence>MKDDDGLPTTTTASEKKESSDSSLILGKAGLTSPKHHPCLTNLITTASKPTYNQKLVLLYKEKEKPIYPLPCSAFNHPINSRTACTSPDSQPSRAVRYSHHAGSAASLPRP</sequence>
<protein>
    <submittedName>
        <fullName evidence="2">Uncharacterized protein</fullName>
    </submittedName>
</protein>
<evidence type="ECO:0000313" key="2">
    <source>
        <dbReference type="EMBL" id="KAK9927351.1"/>
    </source>
</evidence>
<evidence type="ECO:0000313" key="3">
    <source>
        <dbReference type="Proteomes" id="UP001457282"/>
    </source>
</evidence>
<evidence type="ECO:0000256" key="1">
    <source>
        <dbReference type="SAM" id="MobiDB-lite"/>
    </source>
</evidence>
<accession>A0AAW1WTG8</accession>
<feature type="region of interest" description="Disordered" evidence="1">
    <location>
        <begin position="1"/>
        <end position="38"/>
    </location>
</feature>
<comment type="caution">
    <text evidence="2">The sequence shown here is derived from an EMBL/GenBank/DDBJ whole genome shotgun (WGS) entry which is preliminary data.</text>
</comment>
<gene>
    <name evidence="2" type="ORF">M0R45_024538</name>
</gene>
<proteinExistence type="predicted"/>
<name>A0AAW1WTG8_RUBAR</name>